<organism evidence="4 5">
    <name type="scientific">Symbiodinium microadriaticum</name>
    <name type="common">Dinoflagellate</name>
    <name type="synonym">Zooxanthella microadriatica</name>
    <dbReference type="NCBI Taxonomy" id="2951"/>
    <lineage>
        <taxon>Eukaryota</taxon>
        <taxon>Sar</taxon>
        <taxon>Alveolata</taxon>
        <taxon>Dinophyceae</taxon>
        <taxon>Suessiales</taxon>
        <taxon>Symbiodiniaceae</taxon>
        <taxon>Symbiodinium</taxon>
    </lineage>
</organism>
<protein>
    <recommendedName>
        <fullName evidence="3">Methyltransferase type 11 domain-containing protein</fullName>
    </recommendedName>
</protein>
<feature type="compositionally biased region" description="Basic and acidic residues" evidence="1">
    <location>
        <begin position="548"/>
        <end position="577"/>
    </location>
</feature>
<name>A0A1Q9D5K7_SYMMI</name>
<dbReference type="Gene3D" id="3.40.50.150">
    <property type="entry name" value="Vaccinia Virus protein VP39"/>
    <property type="match status" value="1"/>
</dbReference>
<evidence type="ECO:0000313" key="5">
    <source>
        <dbReference type="Proteomes" id="UP000186817"/>
    </source>
</evidence>
<evidence type="ECO:0000256" key="1">
    <source>
        <dbReference type="SAM" id="MobiDB-lite"/>
    </source>
</evidence>
<dbReference type="Proteomes" id="UP000186817">
    <property type="component" value="Unassembled WGS sequence"/>
</dbReference>
<feature type="transmembrane region" description="Helical" evidence="2">
    <location>
        <begin position="69"/>
        <end position="91"/>
    </location>
</feature>
<sequence>MKFVASQYVSTEDPLDCLISLRAVTLLPGDVLYIPPCQVMVEKTLRGSAVGIRSTPTFFHRRCYNLCKLYLTVHSGCLVLFWLRLLLVVLVKSHTPAFVLVIPLFQWCLRDFHAKVMAEEFRKLTFPGGPTLAEAIGVSQPKLKESLPSKAVAKPDGTMVACPKKLQTDEPMEDTLNSYVDMCEEERHALVELMDEAELTLHINMAKVHPECKNYEKYVVVDLLGKPCDEDGGNNRRIGGEGRRVQEDVFGWYEFLQKKNIRFPPGFTSSLDASSLQSSKADYLNSFVHMSEEKRLELLQAMDESELVSVHINAAKAHPECKSYETYVKEVYGAEDDYMFGTPDGDMLQDALGWYQFLQEKKLAFPTDFENAAVPSTSTIRQAGEVPPEHKSAEVSSRITVILTASHVVQVEAEPAAAVHADVVDPIVEVPQVSNLTQLATTKVPATLQAVVEEPGVPVPVPAEPDKVVPLELLSAEQAQAKCPEPIEETLPPTVKLHGEAEEQETLPPTVKLHGEAEEQVIDAEAEPTVEELLSEIDDKASAAPSGSKDKPKTAKNAKKEKEPKLPKADKDKDKAGAKSKRKKDADADTNIYAMGMMCDHDRWGNDFGEYWRPSAKLRRSTFWPKCDVSQVPGCSCDPPAQNKDVEGPAGYEYGLYCTKEWVDALNEMLSDPAVNKCNDQTAIHKLLAQVAYETAYFSTVYQPRDGGAGLIHMIPGNWPINVQVLPEPAIRMEVGVIPGCGQDLFDLSYEATSITTSKAAIAIASVITEQTRCILSRVVDRQVVGVDLTKSVVDFFFFRTKEEGLDGKISFIHAFFFFNGLPDASADFVYSKDAFFFFPNKQLIVDQAARIVKPFFFFFFTDWMEGESLSEEEAFFFFGLMTFPAIPTVQEYAAFFFFAGCTVQVAQNSGRFSPFFFFYTYMLKYQAVYDAKKLFFFFEKAYEKLISDFEFMATFFFFGKIIQGMLVATKK</sequence>
<gene>
    <name evidence="4" type="ORF">AK812_SmicGene27984</name>
</gene>
<reference evidence="4 5" key="1">
    <citation type="submission" date="2016-02" db="EMBL/GenBank/DDBJ databases">
        <title>Genome analysis of coral dinoflagellate symbionts highlights evolutionary adaptations to a symbiotic lifestyle.</title>
        <authorList>
            <person name="Aranda M."/>
            <person name="Li Y."/>
            <person name="Liew Y.J."/>
            <person name="Baumgarten S."/>
            <person name="Simakov O."/>
            <person name="Wilson M."/>
            <person name="Piel J."/>
            <person name="Ashoor H."/>
            <person name="Bougouffa S."/>
            <person name="Bajic V.B."/>
            <person name="Ryu T."/>
            <person name="Ravasi T."/>
            <person name="Bayer T."/>
            <person name="Micklem G."/>
            <person name="Kim H."/>
            <person name="Bhak J."/>
            <person name="Lajeunesse T.C."/>
            <person name="Voolstra C.R."/>
        </authorList>
    </citation>
    <scope>NUCLEOTIDE SEQUENCE [LARGE SCALE GENOMIC DNA]</scope>
    <source>
        <strain evidence="4 5">CCMP2467</strain>
    </source>
</reference>
<proteinExistence type="predicted"/>
<dbReference type="SUPFAM" id="SSF53335">
    <property type="entry name" value="S-adenosyl-L-methionine-dependent methyltransferases"/>
    <property type="match status" value="1"/>
</dbReference>
<dbReference type="InterPro" id="IPR013216">
    <property type="entry name" value="Methyltransf_11"/>
</dbReference>
<keyword evidence="2" id="KW-1133">Transmembrane helix</keyword>
<dbReference type="EMBL" id="LSRX01000711">
    <property type="protein sequence ID" value="OLP90442.1"/>
    <property type="molecule type" value="Genomic_DNA"/>
</dbReference>
<keyword evidence="2" id="KW-0812">Transmembrane</keyword>
<keyword evidence="2" id="KW-0472">Membrane</keyword>
<evidence type="ECO:0000259" key="3">
    <source>
        <dbReference type="Pfam" id="PF08241"/>
    </source>
</evidence>
<dbReference type="Pfam" id="PF08241">
    <property type="entry name" value="Methyltransf_11"/>
    <property type="match status" value="1"/>
</dbReference>
<feature type="region of interest" description="Disordered" evidence="1">
    <location>
        <begin position="538"/>
        <end position="586"/>
    </location>
</feature>
<comment type="caution">
    <text evidence="4">The sequence shown here is derived from an EMBL/GenBank/DDBJ whole genome shotgun (WGS) entry which is preliminary data.</text>
</comment>
<evidence type="ECO:0000313" key="4">
    <source>
        <dbReference type="EMBL" id="OLP90442.1"/>
    </source>
</evidence>
<dbReference type="GO" id="GO:0008757">
    <property type="term" value="F:S-adenosylmethionine-dependent methyltransferase activity"/>
    <property type="evidence" value="ECO:0007669"/>
    <property type="project" value="InterPro"/>
</dbReference>
<keyword evidence="5" id="KW-1185">Reference proteome</keyword>
<dbReference type="InterPro" id="IPR029063">
    <property type="entry name" value="SAM-dependent_MTases_sf"/>
</dbReference>
<dbReference type="OrthoDB" id="441119at2759"/>
<feature type="domain" description="Methyltransferase type 11" evidence="3">
    <location>
        <begin position="773"/>
        <end position="855"/>
    </location>
</feature>
<accession>A0A1Q9D5K7</accession>
<evidence type="ECO:0000256" key="2">
    <source>
        <dbReference type="SAM" id="Phobius"/>
    </source>
</evidence>
<dbReference type="AlphaFoldDB" id="A0A1Q9D5K7"/>